<accession>A4WPM1</accession>
<dbReference type="HOGENOM" id="CLU_2540413_0_0_5"/>
<evidence type="ECO:0000313" key="2">
    <source>
        <dbReference type="EMBL" id="ABP69335.1"/>
    </source>
</evidence>
<feature type="region of interest" description="Disordered" evidence="1">
    <location>
        <begin position="62"/>
        <end position="83"/>
    </location>
</feature>
<organism evidence="2">
    <name type="scientific">Cereibacter sphaeroides (strain ATCC 17025 / ATH 2.4.3)</name>
    <name type="common">Rhodobacter sphaeroides</name>
    <dbReference type="NCBI Taxonomy" id="349102"/>
    <lineage>
        <taxon>Bacteria</taxon>
        <taxon>Pseudomonadati</taxon>
        <taxon>Pseudomonadota</taxon>
        <taxon>Alphaproteobacteria</taxon>
        <taxon>Rhodobacterales</taxon>
        <taxon>Paracoccaceae</taxon>
        <taxon>Cereibacter</taxon>
    </lineage>
</organism>
<sequence length="83" mass="9535">MQDDPVDRPDLSEEKVDGHDQEPVPGVDVRRIHDHQIYERCCVEQQIGPGDQAALDHRALHQLQGPESRVPHPRLLPPRRVPR</sequence>
<dbReference type="KEGG" id="rsq:Rsph17025_0429"/>
<proteinExistence type="predicted"/>
<evidence type="ECO:0000256" key="1">
    <source>
        <dbReference type="SAM" id="MobiDB-lite"/>
    </source>
</evidence>
<dbReference type="AlphaFoldDB" id="A4WPM1"/>
<protein>
    <submittedName>
        <fullName evidence="2">Uncharacterized protein</fullName>
    </submittedName>
</protein>
<dbReference type="EMBL" id="CP000661">
    <property type="protein sequence ID" value="ABP69335.1"/>
    <property type="molecule type" value="Genomic_DNA"/>
</dbReference>
<gene>
    <name evidence="2" type="ordered locus">Rsph17025_0429</name>
</gene>
<feature type="region of interest" description="Disordered" evidence="1">
    <location>
        <begin position="1"/>
        <end position="26"/>
    </location>
</feature>
<name>A4WPM1_CERS5</name>
<reference evidence="2" key="1">
    <citation type="submission" date="2007-04" db="EMBL/GenBank/DDBJ databases">
        <title>Complete sequence of chromosome of Rhodobacter sphaeroides ATCC 17025.</title>
        <authorList>
            <consortium name="US DOE Joint Genome Institute"/>
            <person name="Copeland A."/>
            <person name="Lucas S."/>
            <person name="Lapidus A."/>
            <person name="Barry K."/>
            <person name="Detter J.C."/>
            <person name="Glavina del Rio T."/>
            <person name="Hammon N."/>
            <person name="Israni S."/>
            <person name="Dalin E."/>
            <person name="Tice H."/>
            <person name="Pitluck S."/>
            <person name="Chertkov O."/>
            <person name="Brettin T."/>
            <person name="Bruce D."/>
            <person name="Han C."/>
            <person name="Schmutz J."/>
            <person name="Larimer F."/>
            <person name="Land M."/>
            <person name="Hauser L."/>
            <person name="Kyrpides N."/>
            <person name="Kim E."/>
            <person name="Richardson P."/>
            <person name="Mackenzie C."/>
            <person name="Choudhary M."/>
            <person name="Donohue T.J."/>
            <person name="Kaplan S."/>
        </authorList>
    </citation>
    <scope>NUCLEOTIDE SEQUENCE [LARGE SCALE GENOMIC DNA]</scope>
    <source>
        <strain evidence="2">ATCC 17025</strain>
    </source>
</reference>